<organism evidence="1 2">
    <name type="scientific">Puccinia graminis f. sp. tritici</name>
    <dbReference type="NCBI Taxonomy" id="56615"/>
    <lineage>
        <taxon>Eukaryota</taxon>
        <taxon>Fungi</taxon>
        <taxon>Dikarya</taxon>
        <taxon>Basidiomycota</taxon>
        <taxon>Pucciniomycotina</taxon>
        <taxon>Pucciniomycetes</taxon>
        <taxon>Pucciniales</taxon>
        <taxon>Pucciniaceae</taxon>
        <taxon>Puccinia</taxon>
    </lineage>
</organism>
<feature type="non-terminal residue" evidence="1">
    <location>
        <position position="1"/>
    </location>
</feature>
<keyword evidence="2" id="KW-1185">Reference proteome</keyword>
<evidence type="ECO:0000313" key="2">
    <source>
        <dbReference type="Proteomes" id="UP000324748"/>
    </source>
</evidence>
<dbReference type="Proteomes" id="UP000324748">
    <property type="component" value="Unassembled WGS sequence"/>
</dbReference>
<reference evidence="1 2" key="1">
    <citation type="submission" date="2019-05" db="EMBL/GenBank/DDBJ databases">
        <title>Emergence of the Ug99 lineage of the wheat stem rust pathogen through somatic hybridization.</title>
        <authorList>
            <person name="Li F."/>
            <person name="Upadhyaya N.M."/>
            <person name="Sperschneider J."/>
            <person name="Matny O."/>
            <person name="Nguyen-Phuc H."/>
            <person name="Mago R."/>
            <person name="Raley C."/>
            <person name="Miller M.E."/>
            <person name="Silverstein K.A.T."/>
            <person name="Henningsen E."/>
            <person name="Hirsch C.D."/>
            <person name="Visser B."/>
            <person name="Pretorius Z.A."/>
            <person name="Steffenson B.J."/>
            <person name="Schwessinger B."/>
            <person name="Dodds P.N."/>
            <person name="Figueroa M."/>
        </authorList>
    </citation>
    <scope>NUCLEOTIDE SEQUENCE [LARGE SCALE GENOMIC DNA]</scope>
    <source>
        <strain evidence="1">21-0</strain>
    </source>
</reference>
<gene>
    <name evidence="1" type="ORF">PGT21_034186</name>
</gene>
<proteinExistence type="predicted"/>
<sequence>AGNPLIVTLEMFNVYSLRMCQPSPILEKKLHPLVFLYHLCVWDLNAPWLASMCVYKNVLKLQGEIQDSGMSHALTCFMCGE</sequence>
<protein>
    <submittedName>
        <fullName evidence="1">Uncharacterized protein</fullName>
    </submittedName>
</protein>
<dbReference type="EMBL" id="VSWC01000040">
    <property type="protein sequence ID" value="KAA1106384.1"/>
    <property type="molecule type" value="Genomic_DNA"/>
</dbReference>
<name>A0A5B0Q024_PUCGR</name>
<evidence type="ECO:0000313" key="1">
    <source>
        <dbReference type="EMBL" id="KAA1106384.1"/>
    </source>
</evidence>
<dbReference type="AlphaFoldDB" id="A0A5B0Q024"/>
<comment type="caution">
    <text evidence="1">The sequence shown here is derived from an EMBL/GenBank/DDBJ whole genome shotgun (WGS) entry which is preliminary data.</text>
</comment>
<accession>A0A5B0Q024</accession>